<gene>
    <name evidence="1" type="ORF">K458DRAFT_483358</name>
</gene>
<evidence type="ECO:0000313" key="1">
    <source>
        <dbReference type="EMBL" id="KAF2691330.1"/>
    </source>
</evidence>
<dbReference type="EMBL" id="MU005570">
    <property type="protein sequence ID" value="KAF2691330.1"/>
    <property type="molecule type" value="Genomic_DNA"/>
</dbReference>
<evidence type="ECO:0000313" key="2">
    <source>
        <dbReference type="Proteomes" id="UP000799291"/>
    </source>
</evidence>
<sequence>MELIAECKCKAAAAETCYKQWLEKGIMCPKPTPTVCGVLARAEETATFKPAPTPSVVPPIRRYCGGFAGLQCPTGMRCVDDPRDTCDPKKGGADCMGICVGGSEKIPCAGKIGGICPEGWACVDDPTDTCDPAKGGRDCGGVCVVEDGSW</sequence>
<dbReference type="Proteomes" id="UP000799291">
    <property type="component" value="Unassembled WGS sequence"/>
</dbReference>
<accession>A0A6G1JM77</accession>
<protein>
    <submittedName>
        <fullName evidence="1">Uncharacterized protein</fullName>
    </submittedName>
</protein>
<proteinExistence type="predicted"/>
<name>A0A6G1JM77_9PLEO</name>
<reference evidence="1" key="1">
    <citation type="journal article" date="2020" name="Stud. Mycol.">
        <title>101 Dothideomycetes genomes: a test case for predicting lifestyles and emergence of pathogens.</title>
        <authorList>
            <person name="Haridas S."/>
            <person name="Albert R."/>
            <person name="Binder M."/>
            <person name="Bloem J."/>
            <person name="Labutti K."/>
            <person name="Salamov A."/>
            <person name="Andreopoulos B."/>
            <person name="Baker S."/>
            <person name="Barry K."/>
            <person name="Bills G."/>
            <person name="Bluhm B."/>
            <person name="Cannon C."/>
            <person name="Castanera R."/>
            <person name="Culley D."/>
            <person name="Daum C."/>
            <person name="Ezra D."/>
            <person name="Gonzalez J."/>
            <person name="Henrissat B."/>
            <person name="Kuo A."/>
            <person name="Liang C."/>
            <person name="Lipzen A."/>
            <person name="Lutzoni F."/>
            <person name="Magnuson J."/>
            <person name="Mondo S."/>
            <person name="Nolan M."/>
            <person name="Ohm R."/>
            <person name="Pangilinan J."/>
            <person name="Park H.-J."/>
            <person name="Ramirez L."/>
            <person name="Alfaro M."/>
            <person name="Sun H."/>
            <person name="Tritt A."/>
            <person name="Yoshinaga Y."/>
            <person name="Zwiers L.-H."/>
            <person name="Turgeon B."/>
            <person name="Goodwin S."/>
            <person name="Spatafora J."/>
            <person name="Crous P."/>
            <person name="Grigoriev I."/>
        </authorList>
    </citation>
    <scope>NUCLEOTIDE SEQUENCE</scope>
    <source>
        <strain evidence="1">CBS 122367</strain>
    </source>
</reference>
<dbReference type="OrthoDB" id="3799394at2759"/>
<organism evidence="1 2">
    <name type="scientific">Lentithecium fluviatile CBS 122367</name>
    <dbReference type="NCBI Taxonomy" id="1168545"/>
    <lineage>
        <taxon>Eukaryota</taxon>
        <taxon>Fungi</taxon>
        <taxon>Dikarya</taxon>
        <taxon>Ascomycota</taxon>
        <taxon>Pezizomycotina</taxon>
        <taxon>Dothideomycetes</taxon>
        <taxon>Pleosporomycetidae</taxon>
        <taxon>Pleosporales</taxon>
        <taxon>Massarineae</taxon>
        <taxon>Lentitheciaceae</taxon>
        <taxon>Lentithecium</taxon>
    </lineage>
</organism>
<dbReference type="AlphaFoldDB" id="A0A6G1JM77"/>
<keyword evidence="2" id="KW-1185">Reference proteome</keyword>